<dbReference type="PATRIC" id="fig|2162.9.peg.1479"/>
<protein>
    <submittedName>
        <fullName evidence="6">Aliphatic sulfonates family ABC transporter periplasmic ligand-binding protein</fullName>
    </submittedName>
</protein>
<gene>
    <name evidence="6" type="ORF">DSM1535_1448</name>
</gene>
<dbReference type="Pfam" id="PF13379">
    <property type="entry name" value="NMT1_2"/>
    <property type="match status" value="1"/>
</dbReference>
<dbReference type="GO" id="GO:0012505">
    <property type="term" value="C:endomembrane system"/>
    <property type="evidence" value="ECO:0007669"/>
    <property type="project" value="UniProtKB-SubCell"/>
</dbReference>
<evidence type="ECO:0000256" key="3">
    <source>
        <dbReference type="ARBA" id="ARBA00022475"/>
    </source>
</evidence>
<comment type="subcellular location">
    <subcellularLocation>
        <location evidence="1">Endomembrane system</location>
    </subcellularLocation>
</comment>
<name>A0A090JW79_METFO</name>
<dbReference type="InterPro" id="IPR044527">
    <property type="entry name" value="NrtA/CpmA_ABC-bd_dom"/>
</dbReference>
<organism evidence="6">
    <name type="scientific">Methanobacterium formicicum</name>
    <dbReference type="NCBI Taxonomy" id="2162"/>
    <lineage>
        <taxon>Archaea</taxon>
        <taxon>Methanobacteriati</taxon>
        <taxon>Methanobacteriota</taxon>
        <taxon>Methanomada group</taxon>
        <taxon>Methanobacteria</taxon>
        <taxon>Methanobacteriales</taxon>
        <taxon>Methanobacteriaceae</taxon>
        <taxon>Methanobacterium</taxon>
    </lineage>
</organism>
<evidence type="ECO:0000256" key="1">
    <source>
        <dbReference type="ARBA" id="ARBA00004308"/>
    </source>
</evidence>
<dbReference type="CDD" id="cd13553">
    <property type="entry name" value="PBP2_NrtA_CpmA_like"/>
    <property type="match status" value="1"/>
</dbReference>
<dbReference type="SUPFAM" id="SSF53850">
    <property type="entry name" value="Periplasmic binding protein-like II"/>
    <property type="match status" value="1"/>
</dbReference>
<keyword evidence="4" id="KW-0997">Cell inner membrane</keyword>
<keyword evidence="3" id="KW-1003">Cell membrane</keyword>
<dbReference type="NCBIfam" id="TIGR01728">
    <property type="entry name" value="SsuA_fam"/>
    <property type="match status" value="1"/>
</dbReference>
<dbReference type="PANTHER" id="PTHR30024">
    <property type="entry name" value="ALIPHATIC SULFONATES-BINDING PROTEIN-RELATED"/>
    <property type="match status" value="1"/>
</dbReference>
<evidence type="ECO:0000256" key="2">
    <source>
        <dbReference type="ARBA" id="ARBA00022448"/>
    </source>
</evidence>
<proteinExistence type="predicted"/>
<sequence>MKAYRIIILFLVIVLPIWGAWEFIDQQDPDAIKVGYLPCDHSAALFVAKNNQTYEKNGLKVKTTQISTGSNIVDAVASGDLDIGYVGITPTLQGISKGIPIKVVGAVNLVGSGIVVEPNSSITSPADLKNKTIATPGVSSIQQVLLMYELQKYNITSADVDIISMNVYNIPSTLAAHKVDAYISYEPFVSIAPYMDIGEVLIYSNDIIEGHPCCVIITSEKFINEHPDELQKFLEIHQNSTEYVRTHPNETAEMVTQELTTNYNVETMSLQHIIFVSSVDKEFQDNVLRFMALENNMGYLKKNLTSDEIFDTSFLGG</sequence>
<accession>A0A090JW79</accession>
<evidence type="ECO:0000313" key="6">
    <source>
        <dbReference type="EMBL" id="CEA13781.1"/>
    </source>
</evidence>
<dbReference type="AlphaFoldDB" id="A0A090JW79"/>
<keyword evidence="2" id="KW-0813">Transport</keyword>
<evidence type="ECO:0000256" key="4">
    <source>
        <dbReference type="ARBA" id="ARBA00022519"/>
    </source>
</evidence>
<dbReference type="PANTHER" id="PTHR30024:SF42">
    <property type="entry name" value="ALIPHATIC SULFONATES-BINDING PROTEIN-RELATED"/>
    <property type="match status" value="1"/>
</dbReference>
<dbReference type="RefSeq" id="WP_048072954.1">
    <property type="nucleotide sequence ID" value="NZ_CALCVY010000146.1"/>
</dbReference>
<dbReference type="GO" id="GO:0042626">
    <property type="term" value="F:ATPase-coupled transmembrane transporter activity"/>
    <property type="evidence" value="ECO:0007669"/>
    <property type="project" value="InterPro"/>
</dbReference>
<dbReference type="InterPro" id="IPR010067">
    <property type="entry name" value="ABC_SsuA_sub-bd"/>
</dbReference>
<dbReference type="Gene3D" id="3.40.190.10">
    <property type="entry name" value="Periplasmic binding protein-like II"/>
    <property type="match status" value="2"/>
</dbReference>
<dbReference type="KEGG" id="mfi:DSM1535_1448"/>
<dbReference type="GO" id="GO:0016020">
    <property type="term" value="C:membrane"/>
    <property type="evidence" value="ECO:0007669"/>
    <property type="project" value="InterPro"/>
</dbReference>
<reference evidence="6" key="1">
    <citation type="submission" date="2014-08" db="EMBL/GenBank/DDBJ databases">
        <authorList>
            <person name="Wibberg D."/>
        </authorList>
    </citation>
    <scope>NUCLEOTIDE SEQUENCE</scope>
</reference>
<evidence type="ECO:0000256" key="5">
    <source>
        <dbReference type="ARBA" id="ARBA00023136"/>
    </source>
</evidence>
<keyword evidence="5" id="KW-0472">Membrane</keyword>
<dbReference type="EMBL" id="LN515531">
    <property type="protein sequence ID" value="CEA13781.1"/>
    <property type="molecule type" value="Genomic_DNA"/>
</dbReference>